<dbReference type="GO" id="GO:0004806">
    <property type="term" value="F:triacylglycerol lipase activity"/>
    <property type="evidence" value="ECO:0007669"/>
    <property type="project" value="TreeGrafter"/>
</dbReference>
<dbReference type="EMBL" id="BJHW01000001">
    <property type="protein sequence ID" value="GDY53448.1"/>
    <property type="molecule type" value="Genomic_DNA"/>
</dbReference>
<dbReference type="PANTHER" id="PTHR43433">
    <property type="entry name" value="HYDROLASE, ALPHA/BETA FOLD FAMILY PROTEIN"/>
    <property type="match status" value="1"/>
</dbReference>
<organism evidence="3 4">
    <name type="scientific">Streptomyces violaceusniger</name>
    <dbReference type="NCBI Taxonomy" id="68280"/>
    <lineage>
        <taxon>Bacteria</taxon>
        <taxon>Bacillati</taxon>
        <taxon>Actinomycetota</taxon>
        <taxon>Actinomycetes</taxon>
        <taxon>Kitasatosporales</taxon>
        <taxon>Streptomycetaceae</taxon>
        <taxon>Streptomyces</taxon>
        <taxon>Streptomyces violaceusniger group</taxon>
    </lineage>
</organism>
<dbReference type="InterPro" id="IPR029058">
    <property type="entry name" value="AB_hydrolase_fold"/>
</dbReference>
<sequence length="381" mass="40748">MTNDTTHTDSIRAPGATLHYQLRGHGPTLLIGQSGEGDADRTVDLVARLANTYTVVTYDRRGLSRSRLDDPSRGASLAEHADDTALLLETVASEPAAMLGCSLGAVIGLHLAVRHPGRIHTLIAHEPVAPRLLPAAERSHHEHELADLQRLYARSGLAATLPEIARVLGIDTSGRDAEPGLTPQPINDLRRTNFDYFIRHDFTAVLEDTLDVTALAATPTRIVPAVGRATPKASSTAAAPTPSRTHLAPTSWNCPAATTATPATRPPTRPACGTCSRFTSTRLSHDRSRSRRDSAARRSGRWTAMAPHPRPPAPLLNCAAGARRRRTRTTPSSPSRGCYPPNSPSRTASTNACQADGSKSCRCSCSCATSRRRARISRSAS</sequence>
<evidence type="ECO:0000313" key="3">
    <source>
        <dbReference type="EMBL" id="GDY53448.1"/>
    </source>
</evidence>
<reference evidence="3 4" key="1">
    <citation type="journal article" date="2020" name="Int. J. Syst. Evol. Microbiol.">
        <title>Reclassification of Streptomyces castelarensis and Streptomyces sporoclivatus as later heterotypic synonyms of Streptomyces antimycoticus.</title>
        <authorList>
            <person name="Komaki H."/>
            <person name="Tamura T."/>
        </authorList>
    </citation>
    <scope>NUCLEOTIDE SEQUENCE [LARGE SCALE GENOMIC DNA]</scope>
    <source>
        <strain evidence="3 4">NBRC 13459</strain>
    </source>
</reference>
<feature type="domain" description="AB hydrolase-1" evidence="2">
    <location>
        <begin position="45"/>
        <end position="152"/>
    </location>
</feature>
<name>A0A4D4L4D9_STRVO</name>
<evidence type="ECO:0000256" key="1">
    <source>
        <dbReference type="SAM" id="MobiDB-lite"/>
    </source>
</evidence>
<proteinExistence type="predicted"/>
<dbReference type="AlphaFoldDB" id="A0A4D4L4D9"/>
<dbReference type="InterPro" id="IPR000073">
    <property type="entry name" value="AB_hydrolase_1"/>
</dbReference>
<accession>A0A4D4L4D9</accession>
<dbReference type="Gene3D" id="3.40.50.1820">
    <property type="entry name" value="alpha/beta hydrolase"/>
    <property type="match status" value="1"/>
</dbReference>
<dbReference type="PANTHER" id="PTHR43433:SF5">
    <property type="entry name" value="AB HYDROLASE-1 DOMAIN-CONTAINING PROTEIN"/>
    <property type="match status" value="1"/>
</dbReference>
<feature type="compositionally biased region" description="Low complexity" evidence="1">
    <location>
        <begin position="229"/>
        <end position="243"/>
    </location>
</feature>
<gene>
    <name evidence="3" type="ORF">SVIO_040710</name>
</gene>
<evidence type="ECO:0000259" key="2">
    <source>
        <dbReference type="Pfam" id="PF00561"/>
    </source>
</evidence>
<dbReference type="InterPro" id="IPR050471">
    <property type="entry name" value="AB_hydrolase"/>
</dbReference>
<comment type="caution">
    <text evidence="3">The sequence shown here is derived from an EMBL/GenBank/DDBJ whole genome shotgun (WGS) entry which is preliminary data.</text>
</comment>
<dbReference type="GO" id="GO:0046503">
    <property type="term" value="P:glycerolipid catabolic process"/>
    <property type="evidence" value="ECO:0007669"/>
    <property type="project" value="TreeGrafter"/>
</dbReference>
<protein>
    <recommendedName>
        <fullName evidence="2">AB hydrolase-1 domain-containing protein</fullName>
    </recommendedName>
</protein>
<dbReference type="SUPFAM" id="SSF53474">
    <property type="entry name" value="alpha/beta-Hydrolases"/>
    <property type="match status" value="1"/>
</dbReference>
<dbReference type="Proteomes" id="UP000301309">
    <property type="component" value="Unassembled WGS sequence"/>
</dbReference>
<feature type="region of interest" description="Disordered" evidence="1">
    <location>
        <begin position="227"/>
        <end position="364"/>
    </location>
</feature>
<keyword evidence="4" id="KW-1185">Reference proteome</keyword>
<feature type="compositionally biased region" description="Basic and acidic residues" evidence="1">
    <location>
        <begin position="283"/>
        <end position="296"/>
    </location>
</feature>
<dbReference type="Pfam" id="PF00561">
    <property type="entry name" value="Abhydrolase_1"/>
    <property type="match status" value="1"/>
</dbReference>
<feature type="compositionally biased region" description="Polar residues" evidence="1">
    <location>
        <begin position="344"/>
        <end position="353"/>
    </location>
</feature>
<evidence type="ECO:0000313" key="4">
    <source>
        <dbReference type="Proteomes" id="UP000301309"/>
    </source>
</evidence>